<organism evidence="3 4">
    <name type="scientific">Streptomyces colonosanans</name>
    <dbReference type="NCBI Taxonomy" id="1428652"/>
    <lineage>
        <taxon>Bacteria</taxon>
        <taxon>Bacillati</taxon>
        <taxon>Actinomycetota</taxon>
        <taxon>Actinomycetes</taxon>
        <taxon>Kitasatosporales</taxon>
        <taxon>Streptomycetaceae</taxon>
        <taxon>Streptomyces</taxon>
    </lineage>
</organism>
<evidence type="ECO:0000313" key="3">
    <source>
        <dbReference type="EMBL" id="OIJ91436.1"/>
    </source>
</evidence>
<reference evidence="3 4" key="1">
    <citation type="submission" date="2016-10" db="EMBL/GenBank/DDBJ databases">
        <title>Genome sequence of Streptomyces sp. MUSC 93.</title>
        <authorList>
            <person name="Lee L.-H."/>
            <person name="Ser H.-L."/>
            <person name="Law J.W.-F."/>
        </authorList>
    </citation>
    <scope>NUCLEOTIDE SEQUENCE [LARGE SCALE GENOMIC DNA]</scope>
    <source>
        <strain evidence="3 4">MUSC 93</strain>
    </source>
</reference>
<dbReference type="CDD" id="cd07381">
    <property type="entry name" value="MPP_CapA"/>
    <property type="match status" value="1"/>
</dbReference>
<gene>
    <name evidence="3" type="ORF">BIV24_15990</name>
</gene>
<accession>A0A1S2PCW4</accession>
<dbReference type="Pfam" id="PF09587">
    <property type="entry name" value="PGA_cap"/>
    <property type="match status" value="1"/>
</dbReference>
<dbReference type="AlphaFoldDB" id="A0A1S2PCW4"/>
<dbReference type="SUPFAM" id="SSF56300">
    <property type="entry name" value="Metallo-dependent phosphatases"/>
    <property type="match status" value="1"/>
</dbReference>
<dbReference type="PANTHER" id="PTHR33393:SF13">
    <property type="entry name" value="PGA BIOSYNTHESIS PROTEIN CAPA"/>
    <property type="match status" value="1"/>
</dbReference>
<dbReference type="STRING" id="1428652.BIV24_15990"/>
<evidence type="ECO:0000259" key="2">
    <source>
        <dbReference type="SMART" id="SM00854"/>
    </source>
</evidence>
<dbReference type="InterPro" id="IPR019079">
    <property type="entry name" value="Capsule_synth_CapA"/>
</dbReference>
<comment type="caution">
    <text evidence="3">The sequence shown here is derived from an EMBL/GenBank/DDBJ whole genome shotgun (WGS) entry which is preliminary data.</text>
</comment>
<name>A0A1S2PCW4_9ACTN</name>
<dbReference type="OrthoDB" id="9810718at2"/>
<sequence>MLTLLTSLALTASVAGCGLLGGDDADARGGGRTFTVAAAGDILMHPQLIDQARKDAERTGKGVAGVDFGPLMAGIKPVISKADLAICHLEPVLGKPKGPFESYPNFLVPPQVATTIKDIGYDTCSTASNHSLDHGYKGVKRTLDTLDAAGVKHTGSFRTQRDSLTPLVMDVNGVKIAQISFAFGFNAHELPANKPWLVNQTDLGRIKAAEQRARKAGAEVVILSLHWGREHHPDPSTPQLKFAREIAQKTGIDLVIGHHAHVVQPMEKVDGTWIAYGLGNQVARHDVPTGLTEEGVIGWFTFTERGGKWEVEPRFEPTLVEIPPDLENAVDGSTVAATADDAKDYRLVDVAAALRDGDLTDKQRARLRLAFKRTEGTLLNRGAAKDGLEALTSLPE</sequence>
<protein>
    <submittedName>
        <fullName evidence="3">PGA biosynthesis protein CapA</fullName>
    </submittedName>
</protein>
<evidence type="ECO:0000256" key="1">
    <source>
        <dbReference type="ARBA" id="ARBA00005662"/>
    </source>
</evidence>
<feature type="domain" description="Capsule synthesis protein CapA" evidence="2">
    <location>
        <begin position="35"/>
        <end position="285"/>
    </location>
</feature>
<comment type="similarity">
    <text evidence="1">Belongs to the CapA family.</text>
</comment>
<dbReference type="SMART" id="SM00854">
    <property type="entry name" value="PGA_cap"/>
    <property type="match status" value="1"/>
</dbReference>
<dbReference type="InterPro" id="IPR052169">
    <property type="entry name" value="CW_Biosynth-Accessory"/>
</dbReference>
<proteinExistence type="inferred from homology"/>
<dbReference type="Gene3D" id="3.60.21.10">
    <property type="match status" value="1"/>
</dbReference>
<dbReference type="PANTHER" id="PTHR33393">
    <property type="entry name" value="POLYGLUTAMINE SYNTHESIS ACCESSORY PROTEIN RV0574C-RELATED"/>
    <property type="match status" value="1"/>
</dbReference>
<dbReference type="EMBL" id="MLYP01000041">
    <property type="protein sequence ID" value="OIJ91436.1"/>
    <property type="molecule type" value="Genomic_DNA"/>
</dbReference>
<dbReference type="Proteomes" id="UP000179935">
    <property type="component" value="Unassembled WGS sequence"/>
</dbReference>
<dbReference type="InterPro" id="IPR029052">
    <property type="entry name" value="Metallo-depent_PP-like"/>
</dbReference>
<keyword evidence="4" id="KW-1185">Reference proteome</keyword>
<evidence type="ECO:0000313" key="4">
    <source>
        <dbReference type="Proteomes" id="UP000179935"/>
    </source>
</evidence>